<reference evidence="2" key="1">
    <citation type="submission" date="2016-10" db="EMBL/GenBank/DDBJ databases">
        <authorList>
            <person name="Varghese N."/>
            <person name="Submissions S."/>
        </authorList>
    </citation>
    <scope>NUCLEOTIDE SEQUENCE [LARGE SCALE GENOMIC DNA]</scope>
    <source>
        <strain evidence="2">CGMCC 1.10118</strain>
    </source>
</reference>
<evidence type="ECO:0000313" key="1">
    <source>
        <dbReference type="EMBL" id="SDY23202.1"/>
    </source>
</evidence>
<sequence length="51" mass="6132">MVIRDVIYSFYSIEIITMRDIYKIVPQYEQLRCTSMCELIFTLPNIGIEIR</sequence>
<proteinExistence type="predicted"/>
<dbReference type="Proteomes" id="UP000199170">
    <property type="component" value="Unassembled WGS sequence"/>
</dbReference>
<dbReference type="EMBL" id="FNPB01000009">
    <property type="protein sequence ID" value="SDY23202.1"/>
    <property type="molecule type" value="Genomic_DNA"/>
</dbReference>
<name>A0A1H3I6E2_9EURY</name>
<protein>
    <submittedName>
        <fullName evidence="1">Uncharacterized protein</fullName>
    </submittedName>
</protein>
<accession>A0A1H3I6E2</accession>
<dbReference type="AlphaFoldDB" id="A0A1H3I6E2"/>
<keyword evidence="2" id="KW-1185">Reference proteome</keyword>
<gene>
    <name evidence="1" type="ORF">SAMN04487946_10920</name>
</gene>
<evidence type="ECO:0000313" key="2">
    <source>
        <dbReference type="Proteomes" id="UP000199170"/>
    </source>
</evidence>
<dbReference type="STRING" id="660517.SAMN04487946_10920"/>
<organism evidence="1 2">
    <name type="scientific">Halobellus clavatus</name>
    <dbReference type="NCBI Taxonomy" id="660517"/>
    <lineage>
        <taxon>Archaea</taxon>
        <taxon>Methanobacteriati</taxon>
        <taxon>Methanobacteriota</taxon>
        <taxon>Stenosarchaea group</taxon>
        <taxon>Halobacteria</taxon>
        <taxon>Halobacteriales</taxon>
        <taxon>Haloferacaceae</taxon>
        <taxon>Halobellus</taxon>
    </lineage>
</organism>